<evidence type="ECO:0000256" key="3">
    <source>
        <dbReference type="ARBA" id="ARBA00022679"/>
    </source>
</evidence>
<evidence type="ECO:0000256" key="7">
    <source>
        <dbReference type="PROSITE-ProRule" id="PRU01373"/>
    </source>
</evidence>
<dbReference type="EMBL" id="DSXI01000628">
    <property type="protein sequence ID" value="HGS06155.1"/>
    <property type="molecule type" value="Genomic_DNA"/>
</dbReference>
<dbReference type="GO" id="GO:0018104">
    <property type="term" value="P:peptidoglycan-protein cross-linking"/>
    <property type="evidence" value="ECO:0007669"/>
    <property type="project" value="TreeGrafter"/>
</dbReference>
<dbReference type="Pfam" id="PF03734">
    <property type="entry name" value="YkuD"/>
    <property type="match status" value="1"/>
</dbReference>
<evidence type="ECO:0000313" key="9">
    <source>
        <dbReference type="EMBL" id="HGS06155.1"/>
    </source>
</evidence>
<evidence type="ECO:0000256" key="5">
    <source>
        <dbReference type="ARBA" id="ARBA00022984"/>
    </source>
</evidence>
<dbReference type="UniPathway" id="UPA00219"/>
<feature type="domain" description="L,D-TPase catalytic" evidence="8">
    <location>
        <begin position="1"/>
        <end position="97"/>
    </location>
</feature>
<comment type="caution">
    <text evidence="9">The sequence shown here is derived from an EMBL/GenBank/DDBJ whole genome shotgun (WGS) entry which is preliminary data.</text>
</comment>
<evidence type="ECO:0000256" key="6">
    <source>
        <dbReference type="ARBA" id="ARBA00023316"/>
    </source>
</evidence>
<gene>
    <name evidence="9" type="ORF">ENT08_10580</name>
</gene>
<dbReference type="GO" id="GO:0005576">
    <property type="term" value="C:extracellular region"/>
    <property type="evidence" value="ECO:0007669"/>
    <property type="project" value="TreeGrafter"/>
</dbReference>
<evidence type="ECO:0000256" key="4">
    <source>
        <dbReference type="ARBA" id="ARBA00022960"/>
    </source>
</evidence>
<comment type="pathway">
    <text evidence="1 7">Cell wall biogenesis; peptidoglycan biosynthesis.</text>
</comment>
<proteinExistence type="inferred from homology"/>
<name>A0A7V4GA50_9BACT</name>
<protein>
    <recommendedName>
        <fullName evidence="8">L,D-TPase catalytic domain-containing protein</fullName>
    </recommendedName>
</protein>
<keyword evidence="5 7" id="KW-0573">Peptidoglycan synthesis</keyword>
<evidence type="ECO:0000256" key="1">
    <source>
        <dbReference type="ARBA" id="ARBA00004752"/>
    </source>
</evidence>
<comment type="similarity">
    <text evidence="2">Belongs to the YkuD family.</text>
</comment>
<reference evidence="9" key="1">
    <citation type="journal article" date="2020" name="mSystems">
        <title>Genome- and Community-Level Interaction Insights into Carbon Utilization and Element Cycling Functions of Hydrothermarchaeota in Hydrothermal Sediment.</title>
        <authorList>
            <person name="Zhou Z."/>
            <person name="Liu Y."/>
            <person name="Xu W."/>
            <person name="Pan J."/>
            <person name="Luo Z.H."/>
            <person name="Li M."/>
        </authorList>
    </citation>
    <scope>NUCLEOTIDE SEQUENCE [LARGE SCALE GENOMIC DNA]</scope>
    <source>
        <strain evidence="9">SpSt-548</strain>
    </source>
</reference>
<dbReference type="PANTHER" id="PTHR30582">
    <property type="entry name" value="L,D-TRANSPEPTIDASE"/>
    <property type="match status" value="1"/>
</dbReference>
<feature type="active site" description="Nucleophile" evidence="7">
    <location>
        <position position="58"/>
    </location>
</feature>
<dbReference type="GO" id="GO:0071555">
    <property type="term" value="P:cell wall organization"/>
    <property type="evidence" value="ECO:0007669"/>
    <property type="project" value="UniProtKB-UniRule"/>
</dbReference>
<dbReference type="InterPro" id="IPR005490">
    <property type="entry name" value="LD_TPept_cat_dom"/>
</dbReference>
<dbReference type="Gene3D" id="2.40.440.10">
    <property type="entry name" value="L,D-transpeptidase catalytic domain-like"/>
    <property type="match status" value="1"/>
</dbReference>
<dbReference type="PANTHER" id="PTHR30582:SF2">
    <property type="entry name" value="L,D-TRANSPEPTIDASE YCIB-RELATED"/>
    <property type="match status" value="1"/>
</dbReference>
<dbReference type="GO" id="GO:0016740">
    <property type="term" value="F:transferase activity"/>
    <property type="evidence" value="ECO:0007669"/>
    <property type="project" value="UniProtKB-KW"/>
</dbReference>
<feature type="active site" description="Proton donor/acceptor" evidence="7">
    <location>
        <position position="42"/>
    </location>
</feature>
<keyword evidence="4 7" id="KW-0133">Cell shape</keyword>
<dbReference type="InterPro" id="IPR038063">
    <property type="entry name" value="Transpep_catalytic_dom"/>
</dbReference>
<organism evidence="9">
    <name type="scientific">Desulfobacca acetoxidans</name>
    <dbReference type="NCBI Taxonomy" id="60893"/>
    <lineage>
        <taxon>Bacteria</taxon>
        <taxon>Pseudomonadati</taxon>
        <taxon>Thermodesulfobacteriota</taxon>
        <taxon>Desulfobaccia</taxon>
        <taxon>Desulfobaccales</taxon>
        <taxon>Desulfobaccaceae</taxon>
        <taxon>Desulfobacca</taxon>
    </lineage>
</organism>
<keyword evidence="3" id="KW-0808">Transferase</keyword>
<dbReference type="GO" id="GO:0071972">
    <property type="term" value="F:peptidoglycan L,D-transpeptidase activity"/>
    <property type="evidence" value="ECO:0007669"/>
    <property type="project" value="TreeGrafter"/>
</dbReference>
<dbReference type="PROSITE" id="PS52029">
    <property type="entry name" value="LD_TPASE"/>
    <property type="match status" value="1"/>
</dbReference>
<keyword evidence="6 7" id="KW-0961">Cell wall biogenesis/degradation</keyword>
<dbReference type="SUPFAM" id="SSF141523">
    <property type="entry name" value="L,D-transpeptidase catalytic domain-like"/>
    <property type="match status" value="1"/>
</dbReference>
<dbReference type="InterPro" id="IPR050979">
    <property type="entry name" value="LD-transpeptidase"/>
</dbReference>
<evidence type="ECO:0000256" key="2">
    <source>
        <dbReference type="ARBA" id="ARBA00005992"/>
    </source>
</evidence>
<dbReference type="AlphaFoldDB" id="A0A7V4GA50"/>
<dbReference type="GO" id="GO:0008360">
    <property type="term" value="P:regulation of cell shape"/>
    <property type="evidence" value="ECO:0007669"/>
    <property type="project" value="UniProtKB-UniRule"/>
</dbReference>
<evidence type="ECO:0000259" key="8">
    <source>
        <dbReference type="PROSITE" id="PS52029"/>
    </source>
</evidence>
<accession>A0A7V4GA50</accession>
<sequence>MIPYGPGRGLPSISSSWPVHSRESAPFSCWTSLFMGSGVAIHSTYWHNNYGEPSSRGCVNCSPEDAKWIFRWSQPVVAYGPGDLTVSVPGGTHVKVVEK</sequence>
<dbReference type="CDD" id="cd16913">
    <property type="entry name" value="YkuD_like"/>
    <property type="match status" value="1"/>
</dbReference>